<feature type="signal peptide" evidence="1">
    <location>
        <begin position="1"/>
        <end position="22"/>
    </location>
</feature>
<dbReference type="EMBL" id="JABMKV010000001">
    <property type="protein sequence ID" value="NQX30233.1"/>
    <property type="molecule type" value="Genomic_DNA"/>
</dbReference>
<comment type="caution">
    <text evidence="2">The sequence shown here is derived from an EMBL/GenBank/DDBJ whole genome shotgun (WGS) entry which is preliminary data.</text>
</comment>
<evidence type="ECO:0000313" key="2">
    <source>
        <dbReference type="EMBL" id="NQX30233.1"/>
    </source>
</evidence>
<gene>
    <name evidence="2" type="ORF">HQN85_00735</name>
</gene>
<sequence length="209" mass="24584">MNTIHRLVLCVVLVFCTTCLFAQTNEDPRIAKFLAVKPGMKTGAAHDYLQTLFPEWNLKKMQNICLIVGDWTVPDEDGTRFKYMYQQRFYLAAKVDTLQDNEQTITKKIAAMWKVYQQTGYIACNASTFDIRDGNLLKYAVADKFDQFLEDAIKWKLDLNKIDFYDQMTLLDYVDYHLNRYKGSAMEPVYKKYHNMFRKAGAKYKRELQ</sequence>
<organism evidence="2 3">
    <name type="scientific">Pedobacter boryungensis</name>
    <dbReference type="NCBI Taxonomy" id="869962"/>
    <lineage>
        <taxon>Bacteria</taxon>
        <taxon>Pseudomonadati</taxon>
        <taxon>Bacteroidota</taxon>
        <taxon>Sphingobacteriia</taxon>
        <taxon>Sphingobacteriales</taxon>
        <taxon>Sphingobacteriaceae</taxon>
        <taxon>Pedobacter</taxon>
    </lineage>
</organism>
<dbReference type="RefSeq" id="WP_173268432.1">
    <property type="nucleotide sequence ID" value="NZ_JABMKV010000001.1"/>
</dbReference>
<evidence type="ECO:0000256" key="1">
    <source>
        <dbReference type="SAM" id="SignalP"/>
    </source>
</evidence>
<protein>
    <submittedName>
        <fullName evidence="2">Uncharacterized protein</fullName>
    </submittedName>
</protein>
<name>A0ABX2D9Z2_9SPHI</name>
<proteinExistence type="predicted"/>
<dbReference type="Proteomes" id="UP000762110">
    <property type="component" value="Unassembled WGS sequence"/>
</dbReference>
<keyword evidence="3" id="KW-1185">Reference proteome</keyword>
<keyword evidence="1" id="KW-0732">Signal</keyword>
<accession>A0ABX2D9Z2</accession>
<feature type="chain" id="PRO_5046482851" evidence="1">
    <location>
        <begin position="23"/>
        <end position="209"/>
    </location>
</feature>
<reference evidence="2 3" key="1">
    <citation type="submission" date="2020-05" db="EMBL/GenBank/DDBJ databases">
        <title>Description of Pedobacter foliorum sp. nov.</title>
        <authorList>
            <person name="Qi S."/>
            <person name="Carlier A."/>
            <person name="Cnockaert M."/>
            <person name="Vandamme P."/>
        </authorList>
    </citation>
    <scope>NUCLEOTIDE SEQUENCE [LARGE SCALE GENOMIC DNA]</scope>
    <source>
        <strain evidence="2 3">LMG 31300</strain>
    </source>
</reference>
<evidence type="ECO:0000313" key="3">
    <source>
        <dbReference type="Proteomes" id="UP000762110"/>
    </source>
</evidence>